<evidence type="ECO:0000256" key="8">
    <source>
        <dbReference type="SAM" id="Phobius"/>
    </source>
</evidence>
<feature type="transmembrane region" description="Helical" evidence="8">
    <location>
        <begin position="222"/>
        <end position="240"/>
    </location>
</feature>
<sequence>MLPRFLLLYGAMFGAYGVAAPFLPPLLARDGLSPTAIGIVLAAGTAVRLLAGPLGGRLADRSGRAPLVLAGLSAAAAVVAFGYGAGRSFAWLLLVSVAHASLLAPMTPVADALALGSAEAVGGFSYGWVRGAGSAAFVGGTLVSGQLVGRLGLGAFVGANAALLLIAAFIAPIVPNRMAGRRDVGGDIPVAEDRVRVAPRARLGPAAPAGPSPIKTLLGVPGFGRLMLVAALVLGSHALHDGFSVIRWQAAGMSPTRISIVWSLSVVSEVAMFVLLGRPILRRIGAAQALMLSAAAGALRWGISACTAAFPVVACSECLHGLSFALLHLAVMRLLGAMVPAPLAATAQAFYATVATGAMSSLVTLASGPAYGRLGPSVFWAMTLLCVAALPIALRLRGFDPEEEVGATHR</sequence>
<keyword evidence="7 8" id="KW-0472">Membrane</keyword>
<keyword evidence="11" id="KW-1185">Reference proteome</keyword>
<dbReference type="PANTHER" id="PTHR23522:SF10">
    <property type="entry name" value="3-PHENYLPROPIONIC ACID TRANSPORTER-RELATED"/>
    <property type="match status" value="1"/>
</dbReference>
<keyword evidence="6 8" id="KW-1133">Transmembrane helix</keyword>
<reference evidence="10 11" key="1">
    <citation type="submission" date="2022-06" db="EMBL/GenBank/DDBJ databases">
        <title>Rhizosaccharibacter gen. nov. sp. nov. KSS12, endophytic bacteria isolated from sugarcane.</title>
        <authorList>
            <person name="Pitiwittayakul N."/>
        </authorList>
    </citation>
    <scope>NUCLEOTIDE SEQUENCE [LARGE SCALE GENOMIC DNA]</scope>
    <source>
        <strain evidence="10 11">KSS12</strain>
    </source>
</reference>
<dbReference type="SUPFAM" id="SSF103473">
    <property type="entry name" value="MFS general substrate transporter"/>
    <property type="match status" value="1"/>
</dbReference>
<organism evidence="10 11">
    <name type="scientific">Rhizosaccharibacter radicis</name>
    <dbReference type="NCBI Taxonomy" id="2782605"/>
    <lineage>
        <taxon>Bacteria</taxon>
        <taxon>Pseudomonadati</taxon>
        <taxon>Pseudomonadota</taxon>
        <taxon>Alphaproteobacteria</taxon>
        <taxon>Acetobacterales</taxon>
        <taxon>Acetobacteraceae</taxon>
        <taxon>Rhizosaccharibacter</taxon>
    </lineage>
</organism>
<feature type="transmembrane region" description="Helical" evidence="8">
    <location>
        <begin position="67"/>
        <end position="85"/>
    </location>
</feature>
<dbReference type="InterPro" id="IPR036259">
    <property type="entry name" value="MFS_trans_sf"/>
</dbReference>
<dbReference type="PIRSF" id="PIRSF004925">
    <property type="entry name" value="HcaT"/>
    <property type="match status" value="1"/>
</dbReference>
<dbReference type="InterPro" id="IPR026032">
    <property type="entry name" value="HcaT-like"/>
</dbReference>
<evidence type="ECO:0000256" key="4">
    <source>
        <dbReference type="ARBA" id="ARBA00022519"/>
    </source>
</evidence>
<feature type="transmembrane region" description="Helical" evidence="8">
    <location>
        <begin position="260"/>
        <end position="277"/>
    </location>
</feature>
<gene>
    <name evidence="10" type="ORF">NFI88_08245</name>
</gene>
<evidence type="ECO:0000256" key="6">
    <source>
        <dbReference type="ARBA" id="ARBA00022989"/>
    </source>
</evidence>
<name>A0ABT1VZM8_9PROT</name>
<evidence type="ECO:0000259" key="9">
    <source>
        <dbReference type="Pfam" id="PF12832"/>
    </source>
</evidence>
<dbReference type="RefSeq" id="WP_422919558.1">
    <property type="nucleotide sequence ID" value="NZ_JAMZEJ010000004.1"/>
</dbReference>
<evidence type="ECO:0000313" key="10">
    <source>
        <dbReference type="EMBL" id="MCQ8240825.1"/>
    </source>
</evidence>
<comment type="caution">
    <text evidence="10">The sequence shown here is derived from an EMBL/GenBank/DDBJ whole genome shotgun (WGS) entry which is preliminary data.</text>
</comment>
<dbReference type="Gene3D" id="1.20.1250.20">
    <property type="entry name" value="MFS general substrate transporter like domains"/>
    <property type="match status" value="2"/>
</dbReference>
<evidence type="ECO:0000256" key="1">
    <source>
        <dbReference type="ARBA" id="ARBA00004429"/>
    </source>
</evidence>
<protein>
    <submittedName>
        <fullName evidence="10">MFS transporter</fullName>
    </submittedName>
</protein>
<keyword evidence="5 8" id="KW-0812">Transmembrane</keyword>
<dbReference type="Proteomes" id="UP001524547">
    <property type="component" value="Unassembled WGS sequence"/>
</dbReference>
<dbReference type="PANTHER" id="PTHR23522">
    <property type="entry name" value="BLL5896 PROTEIN"/>
    <property type="match status" value="1"/>
</dbReference>
<evidence type="ECO:0000256" key="7">
    <source>
        <dbReference type="ARBA" id="ARBA00023136"/>
    </source>
</evidence>
<dbReference type="InterPro" id="IPR024989">
    <property type="entry name" value="MFS_assoc_dom"/>
</dbReference>
<feature type="transmembrane region" description="Helical" evidence="8">
    <location>
        <begin position="349"/>
        <end position="371"/>
    </location>
</feature>
<feature type="transmembrane region" description="Helical" evidence="8">
    <location>
        <begin position="319"/>
        <end position="337"/>
    </location>
</feature>
<proteinExistence type="predicted"/>
<keyword evidence="2" id="KW-0813">Transport</keyword>
<feature type="domain" description="Major facilitator superfamily associated" evidence="9">
    <location>
        <begin position="8"/>
        <end position="380"/>
    </location>
</feature>
<accession>A0ABT1VZM8</accession>
<keyword evidence="4" id="KW-0997">Cell inner membrane</keyword>
<evidence type="ECO:0000256" key="2">
    <source>
        <dbReference type="ARBA" id="ARBA00022448"/>
    </source>
</evidence>
<evidence type="ECO:0000256" key="5">
    <source>
        <dbReference type="ARBA" id="ARBA00022692"/>
    </source>
</evidence>
<feature type="transmembrane region" description="Helical" evidence="8">
    <location>
        <begin position="289"/>
        <end position="313"/>
    </location>
</feature>
<dbReference type="EMBL" id="JAMZEJ010000004">
    <property type="protein sequence ID" value="MCQ8240825.1"/>
    <property type="molecule type" value="Genomic_DNA"/>
</dbReference>
<evidence type="ECO:0000256" key="3">
    <source>
        <dbReference type="ARBA" id="ARBA00022475"/>
    </source>
</evidence>
<feature type="transmembrane region" description="Helical" evidence="8">
    <location>
        <begin position="153"/>
        <end position="174"/>
    </location>
</feature>
<feature type="transmembrane region" description="Helical" evidence="8">
    <location>
        <begin position="35"/>
        <end position="55"/>
    </location>
</feature>
<dbReference type="Pfam" id="PF12832">
    <property type="entry name" value="MFS_1_like"/>
    <property type="match status" value="1"/>
</dbReference>
<keyword evidence="3" id="KW-1003">Cell membrane</keyword>
<comment type="subcellular location">
    <subcellularLocation>
        <location evidence="1">Cell inner membrane</location>
        <topology evidence="1">Multi-pass membrane protein</topology>
    </subcellularLocation>
</comment>
<evidence type="ECO:0000313" key="11">
    <source>
        <dbReference type="Proteomes" id="UP001524547"/>
    </source>
</evidence>
<feature type="transmembrane region" description="Helical" evidence="8">
    <location>
        <begin position="377"/>
        <end position="394"/>
    </location>
</feature>
<dbReference type="NCBIfam" id="NF037955">
    <property type="entry name" value="mfs"/>
    <property type="match status" value="1"/>
</dbReference>